<protein>
    <submittedName>
        <fullName evidence="11">4361_t:CDS:1</fullName>
    </submittedName>
</protein>
<comment type="similarity">
    <text evidence="1">Belongs to the multicopper oxidase family.</text>
</comment>
<dbReference type="InterPro" id="IPR033138">
    <property type="entry name" value="Cu_oxidase_CS"/>
</dbReference>
<dbReference type="AlphaFoldDB" id="A0A9N8WM86"/>
<evidence type="ECO:0000259" key="9">
    <source>
        <dbReference type="Pfam" id="PF07731"/>
    </source>
</evidence>
<feature type="chain" id="PRO_5040286915" evidence="7">
    <location>
        <begin position="27"/>
        <end position="876"/>
    </location>
</feature>
<evidence type="ECO:0000313" key="11">
    <source>
        <dbReference type="EMBL" id="CAG8489291.1"/>
    </source>
</evidence>
<dbReference type="PANTHER" id="PTHR11709">
    <property type="entry name" value="MULTI-COPPER OXIDASE"/>
    <property type="match status" value="1"/>
</dbReference>
<dbReference type="FunFam" id="2.60.40.420:FF:000045">
    <property type="entry name" value="Laccase 2"/>
    <property type="match status" value="1"/>
</dbReference>
<dbReference type="InterPro" id="IPR011707">
    <property type="entry name" value="Cu-oxidase-like_N"/>
</dbReference>
<dbReference type="Proteomes" id="UP000789759">
    <property type="component" value="Unassembled WGS sequence"/>
</dbReference>
<keyword evidence="7" id="KW-0732">Signal</keyword>
<dbReference type="Pfam" id="PF00394">
    <property type="entry name" value="Cu-oxidase"/>
    <property type="match status" value="1"/>
</dbReference>
<accession>A0A9N8WM86</accession>
<organism evidence="11 12">
    <name type="scientific">Cetraspora pellucida</name>
    <dbReference type="NCBI Taxonomy" id="1433469"/>
    <lineage>
        <taxon>Eukaryota</taxon>
        <taxon>Fungi</taxon>
        <taxon>Fungi incertae sedis</taxon>
        <taxon>Mucoromycota</taxon>
        <taxon>Glomeromycotina</taxon>
        <taxon>Glomeromycetes</taxon>
        <taxon>Diversisporales</taxon>
        <taxon>Gigasporaceae</taxon>
        <taxon>Cetraspora</taxon>
    </lineage>
</organism>
<dbReference type="InterPro" id="IPR002355">
    <property type="entry name" value="Cu_oxidase_Cu_BS"/>
</dbReference>
<dbReference type="EMBL" id="CAJVQA010000758">
    <property type="protein sequence ID" value="CAG8489291.1"/>
    <property type="molecule type" value="Genomic_DNA"/>
</dbReference>
<feature type="domain" description="Plastocyanin-like" evidence="9">
    <location>
        <begin position="411"/>
        <end position="530"/>
    </location>
</feature>
<dbReference type="InterPro" id="IPR045087">
    <property type="entry name" value="Cu-oxidase_fam"/>
</dbReference>
<evidence type="ECO:0000256" key="6">
    <source>
        <dbReference type="SAM" id="MobiDB-lite"/>
    </source>
</evidence>
<dbReference type="PANTHER" id="PTHR11709:SF511">
    <property type="entry name" value="LACCASE"/>
    <property type="match status" value="1"/>
</dbReference>
<evidence type="ECO:0000256" key="5">
    <source>
        <dbReference type="SAM" id="Coils"/>
    </source>
</evidence>
<keyword evidence="2" id="KW-0479">Metal-binding</keyword>
<keyword evidence="3" id="KW-0560">Oxidoreductase</keyword>
<dbReference type="PROSITE" id="PS00080">
    <property type="entry name" value="MULTICOPPER_OXIDASE2"/>
    <property type="match status" value="1"/>
</dbReference>
<keyword evidence="4" id="KW-0186">Copper</keyword>
<dbReference type="Pfam" id="PF07731">
    <property type="entry name" value="Cu-oxidase_2"/>
    <property type="match status" value="1"/>
</dbReference>
<name>A0A9N8WM86_9GLOM</name>
<proteinExistence type="inferred from homology"/>
<keyword evidence="5" id="KW-0175">Coiled coil</keyword>
<feature type="domain" description="Plastocyanin-like" evidence="8">
    <location>
        <begin position="167"/>
        <end position="334"/>
    </location>
</feature>
<feature type="coiled-coil region" evidence="5">
    <location>
        <begin position="795"/>
        <end position="853"/>
    </location>
</feature>
<evidence type="ECO:0000256" key="3">
    <source>
        <dbReference type="ARBA" id="ARBA00023002"/>
    </source>
</evidence>
<reference evidence="11" key="1">
    <citation type="submission" date="2021-06" db="EMBL/GenBank/DDBJ databases">
        <authorList>
            <person name="Kallberg Y."/>
            <person name="Tangrot J."/>
            <person name="Rosling A."/>
        </authorList>
    </citation>
    <scope>NUCLEOTIDE SEQUENCE</scope>
    <source>
        <strain evidence="11">FL966</strain>
    </source>
</reference>
<evidence type="ECO:0000256" key="4">
    <source>
        <dbReference type="ARBA" id="ARBA00023008"/>
    </source>
</evidence>
<dbReference type="InterPro" id="IPR001117">
    <property type="entry name" value="Cu-oxidase_2nd"/>
</dbReference>
<evidence type="ECO:0000259" key="10">
    <source>
        <dbReference type="Pfam" id="PF07732"/>
    </source>
</evidence>
<evidence type="ECO:0000256" key="2">
    <source>
        <dbReference type="ARBA" id="ARBA00022723"/>
    </source>
</evidence>
<evidence type="ECO:0000256" key="7">
    <source>
        <dbReference type="SAM" id="SignalP"/>
    </source>
</evidence>
<keyword evidence="12" id="KW-1185">Reference proteome</keyword>
<dbReference type="GO" id="GO:0005507">
    <property type="term" value="F:copper ion binding"/>
    <property type="evidence" value="ECO:0007669"/>
    <property type="project" value="InterPro"/>
</dbReference>
<dbReference type="InterPro" id="IPR008972">
    <property type="entry name" value="Cupredoxin"/>
</dbReference>
<dbReference type="InterPro" id="IPR011706">
    <property type="entry name" value="Cu-oxidase_C"/>
</dbReference>
<dbReference type="OrthoDB" id="2121828at2759"/>
<dbReference type="PROSITE" id="PS00079">
    <property type="entry name" value="MULTICOPPER_OXIDASE1"/>
    <property type="match status" value="1"/>
</dbReference>
<dbReference type="Pfam" id="PF07732">
    <property type="entry name" value="Cu-oxidase_3"/>
    <property type="match status" value="1"/>
</dbReference>
<gene>
    <name evidence="11" type="ORF">CPELLU_LOCUS1900</name>
</gene>
<feature type="region of interest" description="Disordered" evidence="6">
    <location>
        <begin position="593"/>
        <end position="615"/>
    </location>
</feature>
<dbReference type="GO" id="GO:0016491">
    <property type="term" value="F:oxidoreductase activity"/>
    <property type="evidence" value="ECO:0007669"/>
    <property type="project" value="UniProtKB-KW"/>
</dbReference>
<dbReference type="SUPFAM" id="SSF49503">
    <property type="entry name" value="Cupredoxins"/>
    <property type="match status" value="3"/>
</dbReference>
<evidence type="ECO:0000256" key="1">
    <source>
        <dbReference type="ARBA" id="ARBA00010609"/>
    </source>
</evidence>
<evidence type="ECO:0000313" key="12">
    <source>
        <dbReference type="Proteomes" id="UP000789759"/>
    </source>
</evidence>
<sequence length="876" mass="100261">MLSKSLILWTILCVLPLLNSLAFISASPIKKSAYVPETKTFYLHLYKAKLSPDGFERVVWTVNGTYPGPTLVVTKGDRLVVHVINNLGEPTSIHYHGFFQRGTNWYDGVPGQTQCPIPDNTTFIYNFTVPDQSGTYWYHHLAQYVDGVLGAIIVKDPDDPYQNDYDEEMIILLSDWYHNETSTLLSYYLSPASDGTEPQPDNGLINGRNNYNCTWVPVSHKCIDNAGLSKFNFVHGKRYRLRVINTSAFSSFTFSIDEHEMDVIEVEGMMTKRHKIHRLIINVAQRYSVIVTADKPVSNFWMRADLQIKCYYDSSIEIVHLNPYVKAIVHYGGANHLNPTTKGWADNLNSLNNCIDLNTSDLKPLVLENIPRKADQTIYLNVSFDEDASHINRGMINGTSYVIDERNPTINRVMFKNQTLFKPSQNVFGLFNVSKVIDLVVYNSDDGEHPFHLHGHVFWVLGSGPVGTEPDFSKLNIYDPIKRDTATIPPEGGWIVIRFEANNPGIWAFHCHIEWHVEAGLVAQFIELPNELRKLKPPADWEELCIKSYNPYNDLIMQPEQRIFPEKEMSSRTPSPNLIDFGNVVEESVSEKFFTNSQDSSDENSARDLDESSQELDFEKPIAKEDLSQYMERVRPLLKYLEDLSCLDQHYFYESSSSNFNSTEESDEQSVENIIGDDSFDLFNIFDSEHFMDEVENIEEETCPSAIDSEESIGIDAIAIDHISDTLEVEAEGSHSICPRSRMDLVLHKYKTNMTTMIDTSYIELDTQLEESYEMGHFMNESAQNVDTILSLSVASKLQENKSMLEAKINDLRSERTHDKKQQIKILASDEEIKRIKKESEHFKQKIRKIEADKICEPTDAGMIYFVPTKSQRQEY</sequence>
<dbReference type="Gene3D" id="2.60.40.420">
    <property type="entry name" value="Cupredoxins - blue copper proteins"/>
    <property type="match status" value="3"/>
</dbReference>
<evidence type="ECO:0000259" key="8">
    <source>
        <dbReference type="Pfam" id="PF00394"/>
    </source>
</evidence>
<comment type="caution">
    <text evidence="11">The sequence shown here is derived from an EMBL/GenBank/DDBJ whole genome shotgun (WGS) entry which is preliminary data.</text>
</comment>
<feature type="domain" description="Plastocyanin-like" evidence="10">
    <location>
        <begin position="48"/>
        <end position="158"/>
    </location>
</feature>
<feature type="signal peptide" evidence="7">
    <location>
        <begin position="1"/>
        <end position="26"/>
    </location>
</feature>